<comment type="caution">
    <text evidence="1">The sequence shown here is derived from an EMBL/GenBank/DDBJ whole genome shotgun (WGS) entry which is preliminary data.</text>
</comment>
<reference evidence="1 2" key="1">
    <citation type="journal article" date="2021" name="PeerJ">
        <title>Analysis of 44 Vibrio anguillarum genomes reveals high genetic diversity.</title>
        <authorList>
            <person name="Hansen M.J."/>
            <person name="Dalsgaard I."/>
        </authorList>
    </citation>
    <scope>NUCLEOTIDE SEQUENCE [LARGE SCALE GENOMIC DNA]</scope>
    <source>
        <strain evidence="1 2">040915-1/1B</strain>
    </source>
</reference>
<keyword evidence="2" id="KW-1185">Reference proteome</keyword>
<accession>A0ABR9ZDP2</accession>
<proteinExistence type="predicted"/>
<dbReference type="Proteomes" id="UP000726136">
    <property type="component" value="Unassembled WGS sequence"/>
</dbReference>
<evidence type="ECO:0000313" key="2">
    <source>
        <dbReference type="Proteomes" id="UP000726136"/>
    </source>
</evidence>
<name>A0ABR9ZDP2_VIBAN</name>
<protein>
    <submittedName>
        <fullName evidence="1">Uncharacterized protein</fullName>
    </submittedName>
</protein>
<gene>
    <name evidence="1" type="ORF">EAY46_26720</name>
</gene>
<feature type="non-terminal residue" evidence="1">
    <location>
        <position position="317"/>
    </location>
</feature>
<evidence type="ECO:0000313" key="1">
    <source>
        <dbReference type="EMBL" id="MBF4376576.1"/>
    </source>
</evidence>
<organism evidence="1 2">
    <name type="scientific">Vibrio anguillarum</name>
    <name type="common">Listonella anguillarum</name>
    <dbReference type="NCBI Taxonomy" id="55601"/>
    <lineage>
        <taxon>Bacteria</taxon>
        <taxon>Pseudomonadati</taxon>
        <taxon>Pseudomonadota</taxon>
        <taxon>Gammaproteobacteria</taxon>
        <taxon>Vibrionales</taxon>
        <taxon>Vibrionaceae</taxon>
        <taxon>Vibrio</taxon>
    </lineage>
</organism>
<sequence>MLGLMKSSTYAQIRGQMSILFIKYLDLSFHYFDNVVVRGCSDTEPYEAYTRSDLNQLLPFFRQVFKQTHKQFIAFPEKHFDAYKNVHTMTFHWQGVQYHLCGGVSKMMCAGTFLLAYYTHSNTGNLLQLSHPDNSSTTLGEVWYTMPAFKRRAFKTIQVEMCGHELDIPKYALEFFDKLREASMLIDTGDHATLLQTIVTNKVQPINPSTLRAFADWMEKHFSFTDQTSRRLRPVISRFRETGAQLTAFHQGDMANDIMLNNTPNTRKKHYSEGNKTTNNGMLQDAMAIREEQVKSRVTTQQARQNLAIDVLVIEQE</sequence>
<dbReference type="EMBL" id="RDPI01000918">
    <property type="protein sequence ID" value="MBF4376576.1"/>
    <property type="molecule type" value="Genomic_DNA"/>
</dbReference>